<reference evidence="3" key="1">
    <citation type="submission" date="2017-04" db="EMBL/GenBank/DDBJ databases">
        <authorList>
            <person name="Varghese N."/>
            <person name="Submissions S."/>
        </authorList>
    </citation>
    <scope>NUCLEOTIDE SEQUENCE [LARGE SCALE GENOMIC DNA]</scope>
    <source>
        <strain evidence="3">DSM 19835</strain>
    </source>
</reference>
<dbReference type="InterPro" id="IPR029068">
    <property type="entry name" value="Glyas_Bleomycin-R_OHBP_Dase"/>
</dbReference>
<dbReference type="Pfam" id="PF22677">
    <property type="entry name" value="Ble-like_N"/>
    <property type="match status" value="1"/>
</dbReference>
<name>A0A1X7KY37_9FLAO</name>
<dbReference type="Gene3D" id="3.10.180.10">
    <property type="entry name" value="2,3-Dihydroxybiphenyl 1,2-Dioxygenase, domain 1"/>
    <property type="match status" value="1"/>
</dbReference>
<protein>
    <recommendedName>
        <fullName evidence="1">VOC domain-containing protein</fullName>
    </recommendedName>
</protein>
<dbReference type="EMBL" id="FXAO01000008">
    <property type="protein sequence ID" value="SMG46310.1"/>
    <property type="molecule type" value="Genomic_DNA"/>
</dbReference>
<sequence>MKNVNPVVWFEIYVDDLKRAKKFYEAVFQLELSEMPMPPSAEDHMKMLFFPSNMESMNSASGALVKMDGFKAGNNSTIVYFMSEDCSVEESRITGAGGKVMKSKVSLGEYGAMVLATDTEGNMIGIHSMK</sequence>
<dbReference type="PANTHER" id="PTHR33993:SF2">
    <property type="entry name" value="VOC DOMAIN-CONTAINING PROTEIN"/>
    <property type="match status" value="1"/>
</dbReference>
<dbReference type="InterPro" id="IPR053863">
    <property type="entry name" value="Glyoxy/Ble-like_N"/>
</dbReference>
<dbReference type="CDD" id="cd07247">
    <property type="entry name" value="SgaA_N_like"/>
    <property type="match status" value="1"/>
</dbReference>
<dbReference type="PROSITE" id="PS51819">
    <property type="entry name" value="VOC"/>
    <property type="match status" value="1"/>
</dbReference>
<proteinExistence type="predicted"/>
<accession>A0A1X7KY37</accession>
<dbReference type="SUPFAM" id="SSF54593">
    <property type="entry name" value="Glyoxalase/Bleomycin resistance protein/Dihydroxybiphenyl dioxygenase"/>
    <property type="match status" value="1"/>
</dbReference>
<evidence type="ECO:0000313" key="2">
    <source>
        <dbReference type="EMBL" id="SMG46310.1"/>
    </source>
</evidence>
<dbReference type="AlphaFoldDB" id="A0A1X7KY37"/>
<dbReference type="PANTHER" id="PTHR33993">
    <property type="entry name" value="GLYOXALASE-RELATED"/>
    <property type="match status" value="1"/>
</dbReference>
<keyword evidence="3" id="KW-1185">Reference proteome</keyword>
<dbReference type="InterPro" id="IPR037523">
    <property type="entry name" value="VOC_core"/>
</dbReference>
<evidence type="ECO:0000313" key="3">
    <source>
        <dbReference type="Proteomes" id="UP000193420"/>
    </source>
</evidence>
<feature type="domain" description="VOC" evidence="1">
    <location>
        <begin position="6"/>
        <end position="129"/>
    </location>
</feature>
<gene>
    <name evidence="2" type="ORF">SAMN03080602_03474</name>
</gene>
<dbReference type="InterPro" id="IPR052164">
    <property type="entry name" value="Anthracycline_SecMetBiosynth"/>
</dbReference>
<dbReference type="RefSeq" id="WP_085500194.1">
    <property type="nucleotide sequence ID" value="NZ_FXAO01000008.1"/>
</dbReference>
<dbReference type="STRING" id="188872.SAMN03080602_03474"/>
<evidence type="ECO:0000259" key="1">
    <source>
        <dbReference type="PROSITE" id="PS51819"/>
    </source>
</evidence>
<organism evidence="2 3">
    <name type="scientific">Arenibacter troitsensis</name>
    <dbReference type="NCBI Taxonomy" id="188872"/>
    <lineage>
        <taxon>Bacteria</taxon>
        <taxon>Pseudomonadati</taxon>
        <taxon>Bacteroidota</taxon>
        <taxon>Flavobacteriia</taxon>
        <taxon>Flavobacteriales</taxon>
        <taxon>Flavobacteriaceae</taxon>
        <taxon>Arenibacter</taxon>
    </lineage>
</organism>
<dbReference type="Proteomes" id="UP000193420">
    <property type="component" value="Unassembled WGS sequence"/>
</dbReference>
<dbReference type="OrthoDB" id="9804235at2"/>